<feature type="compositionally biased region" description="Basic and acidic residues" evidence="3">
    <location>
        <begin position="85"/>
        <end position="95"/>
    </location>
</feature>
<dbReference type="AlphaFoldDB" id="A0A4U5M3X4"/>
<feature type="region of interest" description="Disordered" evidence="3">
    <location>
        <begin position="45"/>
        <end position="95"/>
    </location>
</feature>
<keyword evidence="1" id="KW-0853">WD repeat</keyword>
<dbReference type="EMBL" id="AZBU02000010">
    <property type="protein sequence ID" value="TKR63457.1"/>
    <property type="molecule type" value="Genomic_DNA"/>
</dbReference>
<dbReference type="Pfam" id="PF17814">
    <property type="entry name" value="LisH_TPL"/>
    <property type="match status" value="1"/>
</dbReference>
<comment type="caution">
    <text evidence="5">The sequence shown here is derived from an EMBL/GenBank/DDBJ whole genome shotgun (WGS) entry which is preliminary data.</text>
</comment>
<protein>
    <recommendedName>
        <fullName evidence="4">TPL/SMU1 LisH-like dimerisation domain-containing protein</fullName>
    </recommendedName>
</protein>
<name>A0A4U5M3X4_STECR</name>
<organism evidence="5 6">
    <name type="scientific">Steinernema carpocapsae</name>
    <name type="common">Entomopathogenic nematode</name>
    <dbReference type="NCBI Taxonomy" id="34508"/>
    <lineage>
        <taxon>Eukaryota</taxon>
        <taxon>Metazoa</taxon>
        <taxon>Ecdysozoa</taxon>
        <taxon>Nematoda</taxon>
        <taxon>Chromadorea</taxon>
        <taxon>Rhabditida</taxon>
        <taxon>Tylenchina</taxon>
        <taxon>Panagrolaimomorpha</taxon>
        <taxon>Strongyloidoidea</taxon>
        <taxon>Steinernematidae</taxon>
        <taxon>Steinernema</taxon>
    </lineage>
</organism>
<gene>
    <name evidence="5" type="ORF">L596_027287</name>
</gene>
<dbReference type="InterPro" id="IPR054532">
    <property type="entry name" value="TPL_SMU1_LisH-like"/>
</dbReference>
<dbReference type="OrthoDB" id="538223at2759"/>
<evidence type="ECO:0000259" key="4">
    <source>
        <dbReference type="Pfam" id="PF17814"/>
    </source>
</evidence>
<evidence type="ECO:0000313" key="6">
    <source>
        <dbReference type="Proteomes" id="UP000298663"/>
    </source>
</evidence>
<feature type="compositionally biased region" description="Low complexity" evidence="3">
    <location>
        <begin position="50"/>
        <end position="62"/>
    </location>
</feature>
<dbReference type="Proteomes" id="UP000298663">
    <property type="component" value="Unassembled WGS sequence"/>
</dbReference>
<evidence type="ECO:0000313" key="5">
    <source>
        <dbReference type="EMBL" id="TKR63457.1"/>
    </source>
</evidence>
<evidence type="ECO:0000256" key="3">
    <source>
        <dbReference type="SAM" id="MobiDB-lite"/>
    </source>
</evidence>
<accession>A0A4U5M3X4</accession>
<feature type="domain" description="TPL/SMU1 LisH-like dimerisation" evidence="4">
    <location>
        <begin position="7"/>
        <end position="32"/>
    </location>
</feature>
<evidence type="ECO:0000256" key="1">
    <source>
        <dbReference type="ARBA" id="ARBA00022574"/>
    </source>
</evidence>
<sequence>MTSIEIEAADVVRLIEQYLKENNLLRTLEVIQERVDLGNVEFWELRKKPTSPSTQSTPWTPSHKSQRPLGCRPQGYPVPEDPEQEANRPLRTDCDRIGRASRAGISAPLCAKRIRWP</sequence>
<keyword evidence="2" id="KW-0677">Repeat</keyword>
<reference evidence="5 6" key="1">
    <citation type="journal article" date="2015" name="Genome Biol.">
        <title>Comparative genomics of Steinernema reveals deeply conserved gene regulatory networks.</title>
        <authorList>
            <person name="Dillman A.R."/>
            <person name="Macchietto M."/>
            <person name="Porter C.F."/>
            <person name="Rogers A."/>
            <person name="Williams B."/>
            <person name="Antoshechkin I."/>
            <person name="Lee M.M."/>
            <person name="Goodwin Z."/>
            <person name="Lu X."/>
            <person name="Lewis E.E."/>
            <person name="Goodrich-Blair H."/>
            <person name="Stock S.P."/>
            <person name="Adams B.J."/>
            <person name="Sternberg P.W."/>
            <person name="Mortazavi A."/>
        </authorList>
    </citation>
    <scope>NUCLEOTIDE SEQUENCE [LARGE SCALE GENOMIC DNA]</scope>
    <source>
        <strain evidence="5 6">ALL</strain>
    </source>
</reference>
<evidence type="ECO:0000256" key="2">
    <source>
        <dbReference type="ARBA" id="ARBA00022737"/>
    </source>
</evidence>
<dbReference type="PROSITE" id="PS50896">
    <property type="entry name" value="LISH"/>
    <property type="match status" value="1"/>
</dbReference>
<proteinExistence type="predicted"/>
<dbReference type="STRING" id="34508.A0A4U5M3X4"/>
<reference evidence="5 6" key="2">
    <citation type="journal article" date="2019" name="G3 (Bethesda)">
        <title>Hybrid Assembly of the Genome of the Entomopathogenic Nematode Steinernema carpocapsae Identifies the X-Chromosome.</title>
        <authorList>
            <person name="Serra L."/>
            <person name="Macchietto M."/>
            <person name="Macias-Munoz A."/>
            <person name="McGill C.J."/>
            <person name="Rodriguez I.M."/>
            <person name="Rodriguez B."/>
            <person name="Murad R."/>
            <person name="Mortazavi A."/>
        </authorList>
    </citation>
    <scope>NUCLEOTIDE SEQUENCE [LARGE SCALE GENOMIC DNA]</scope>
    <source>
        <strain evidence="5 6">ALL</strain>
    </source>
</reference>
<dbReference type="InterPro" id="IPR006594">
    <property type="entry name" value="LisH"/>
</dbReference>
<keyword evidence="6" id="KW-1185">Reference proteome</keyword>